<dbReference type="Proteomes" id="UP000251571">
    <property type="component" value="Unassembled WGS sequence"/>
</dbReference>
<gene>
    <name evidence="2" type="ORF">BCF38_102673</name>
    <name evidence="3" type="ORF">SAMN05421539_102673</name>
</gene>
<protein>
    <submittedName>
        <fullName evidence="3">Transposase IS116/IS110/IS902 family protein</fullName>
    </submittedName>
</protein>
<evidence type="ECO:0000313" key="2">
    <source>
        <dbReference type="EMBL" id="PWJ21420.1"/>
    </source>
</evidence>
<name>A0A2Y9ADN2_9RHOB</name>
<dbReference type="GO" id="GO:0003677">
    <property type="term" value="F:DNA binding"/>
    <property type="evidence" value="ECO:0007669"/>
    <property type="project" value="InterPro"/>
</dbReference>
<feature type="domain" description="Transposase IS116/IS110/IS902 C-terminal" evidence="1">
    <location>
        <begin position="56"/>
        <end position="131"/>
    </location>
</feature>
<accession>A0A2Y9ADN2</accession>
<evidence type="ECO:0000313" key="4">
    <source>
        <dbReference type="Proteomes" id="UP000245839"/>
    </source>
</evidence>
<dbReference type="GO" id="GO:0004803">
    <property type="term" value="F:transposase activity"/>
    <property type="evidence" value="ECO:0007669"/>
    <property type="project" value="InterPro"/>
</dbReference>
<reference evidence="2 4" key="2">
    <citation type="submission" date="2018-03" db="EMBL/GenBank/DDBJ databases">
        <title>Genomic Encyclopedia of Archaeal and Bacterial Type Strains, Phase II (KMG-II): from individual species to whole genera.</title>
        <authorList>
            <person name="Goeker M."/>
        </authorList>
    </citation>
    <scope>NUCLEOTIDE SEQUENCE [LARGE SCALE GENOMIC DNA]</scope>
    <source>
        <strain evidence="2 4">DSM 25227</strain>
    </source>
</reference>
<dbReference type="PANTHER" id="PTHR33055:SF3">
    <property type="entry name" value="PUTATIVE TRANSPOSASE FOR IS117-RELATED"/>
    <property type="match status" value="1"/>
</dbReference>
<dbReference type="InterPro" id="IPR003346">
    <property type="entry name" value="Transposase_20"/>
</dbReference>
<dbReference type="Proteomes" id="UP000245839">
    <property type="component" value="Unassembled WGS sequence"/>
</dbReference>
<dbReference type="AlphaFoldDB" id="A0A2Y9ADN2"/>
<proteinExistence type="predicted"/>
<dbReference type="PANTHER" id="PTHR33055">
    <property type="entry name" value="TRANSPOSASE FOR INSERTION SEQUENCE ELEMENT IS1111A"/>
    <property type="match status" value="1"/>
</dbReference>
<evidence type="ECO:0000313" key="5">
    <source>
        <dbReference type="Proteomes" id="UP000251571"/>
    </source>
</evidence>
<keyword evidence="4" id="KW-1185">Reference proteome</keyword>
<sequence length="186" mass="19746">MLEREVDALLDSPPADVSPCILALVADMRAEWRALDGRTDALNDDLAGHAQRDEAARRLTTIPGIGVLSTTAMVAAIGDGKSFRRASDLPAWLGLTPRQMTTGGKPKLLGITKRGNTYLRMLLIHGARAALPGLAKQHTPLGAWLRGLLARAHRNVVIVALAAKLARIAWATIIAACASTRQAAPP</sequence>
<dbReference type="InterPro" id="IPR047650">
    <property type="entry name" value="Transpos_IS110"/>
</dbReference>
<dbReference type="EMBL" id="UETC01000002">
    <property type="protein sequence ID" value="SSA42026.1"/>
    <property type="molecule type" value="Genomic_DNA"/>
</dbReference>
<evidence type="ECO:0000313" key="3">
    <source>
        <dbReference type="EMBL" id="SSA42026.1"/>
    </source>
</evidence>
<organism evidence="3 5">
    <name type="scientific">Jannaschia seohaensis</name>
    <dbReference type="NCBI Taxonomy" id="475081"/>
    <lineage>
        <taxon>Bacteria</taxon>
        <taxon>Pseudomonadati</taxon>
        <taxon>Pseudomonadota</taxon>
        <taxon>Alphaproteobacteria</taxon>
        <taxon>Rhodobacterales</taxon>
        <taxon>Roseobacteraceae</taxon>
        <taxon>Jannaschia</taxon>
    </lineage>
</organism>
<dbReference type="NCBIfam" id="NF033542">
    <property type="entry name" value="transpos_IS110"/>
    <property type="match status" value="1"/>
</dbReference>
<reference evidence="3 5" key="1">
    <citation type="submission" date="2016-10" db="EMBL/GenBank/DDBJ databases">
        <authorList>
            <person name="Cai Z."/>
        </authorList>
    </citation>
    <scope>NUCLEOTIDE SEQUENCE [LARGE SCALE GENOMIC DNA]</scope>
    <source>
        <strain evidence="3 5">DSM 25227</strain>
    </source>
</reference>
<dbReference type="Pfam" id="PF02371">
    <property type="entry name" value="Transposase_20"/>
    <property type="match status" value="1"/>
</dbReference>
<dbReference type="EMBL" id="QGDJ01000002">
    <property type="protein sequence ID" value="PWJ21420.1"/>
    <property type="molecule type" value="Genomic_DNA"/>
</dbReference>
<evidence type="ECO:0000259" key="1">
    <source>
        <dbReference type="Pfam" id="PF02371"/>
    </source>
</evidence>
<dbReference type="GO" id="GO:0006313">
    <property type="term" value="P:DNA transposition"/>
    <property type="evidence" value="ECO:0007669"/>
    <property type="project" value="InterPro"/>
</dbReference>